<dbReference type="Gene3D" id="3.30.460.10">
    <property type="entry name" value="Beta Polymerase, domain 2"/>
    <property type="match status" value="1"/>
</dbReference>
<evidence type="ECO:0000256" key="6">
    <source>
        <dbReference type="ARBA" id="ARBA00022840"/>
    </source>
</evidence>
<dbReference type="SUPFAM" id="SSF81301">
    <property type="entry name" value="Nucleotidyltransferase"/>
    <property type="match status" value="1"/>
</dbReference>
<dbReference type="CDD" id="cd05403">
    <property type="entry name" value="NT_KNTase_like"/>
    <property type="match status" value="1"/>
</dbReference>
<dbReference type="Proteomes" id="UP000256708">
    <property type="component" value="Unassembled WGS sequence"/>
</dbReference>
<evidence type="ECO:0000256" key="7">
    <source>
        <dbReference type="ARBA" id="ARBA00022842"/>
    </source>
</evidence>
<evidence type="ECO:0000256" key="5">
    <source>
        <dbReference type="ARBA" id="ARBA00022741"/>
    </source>
</evidence>
<proteinExistence type="predicted"/>
<dbReference type="GO" id="GO:0005524">
    <property type="term" value="F:ATP binding"/>
    <property type="evidence" value="ECO:0007669"/>
    <property type="project" value="UniProtKB-KW"/>
</dbReference>
<accession>A0A3D8LAL2</accession>
<keyword evidence="6" id="KW-0067">ATP-binding</keyword>
<evidence type="ECO:0000256" key="1">
    <source>
        <dbReference type="ARBA" id="ARBA00001946"/>
    </source>
</evidence>
<dbReference type="AlphaFoldDB" id="A0A3D8LAL2"/>
<name>A0A3D8LAL2_9BACT</name>
<evidence type="ECO:0000256" key="4">
    <source>
        <dbReference type="ARBA" id="ARBA00022723"/>
    </source>
</evidence>
<evidence type="ECO:0000313" key="9">
    <source>
        <dbReference type="EMBL" id="RDV14356.1"/>
    </source>
</evidence>
<keyword evidence="4" id="KW-0479">Metal-binding</keyword>
<dbReference type="PANTHER" id="PTHR33571">
    <property type="entry name" value="SSL8005 PROTEIN"/>
    <property type="match status" value="1"/>
</dbReference>
<dbReference type="OrthoDB" id="9793933at2"/>
<protein>
    <submittedName>
        <fullName evidence="9">Nucleotidyltransferase</fullName>
    </submittedName>
</protein>
<dbReference type="GO" id="GO:0016779">
    <property type="term" value="F:nucleotidyltransferase activity"/>
    <property type="evidence" value="ECO:0007669"/>
    <property type="project" value="UniProtKB-KW"/>
</dbReference>
<gene>
    <name evidence="9" type="ORF">DXT99_14620</name>
</gene>
<keyword evidence="7" id="KW-0460">Magnesium</keyword>
<dbReference type="Pfam" id="PF18765">
    <property type="entry name" value="Polbeta"/>
    <property type="match status" value="1"/>
</dbReference>
<evidence type="ECO:0000313" key="10">
    <source>
        <dbReference type="Proteomes" id="UP000256708"/>
    </source>
</evidence>
<evidence type="ECO:0000256" key="3">
    <source>
        <dbReference type="ARBA" id="ARBA00022695"/>
    </source>
</evidence>
<comment type="caution">
    <text evidence="9">The sequence shown here is derived from an EMBL/GenBank/DDBJ whole genome shotgun (WGS) entry which is preliminary data.</text>
</comment>
<feature type="domain" description="Polymerase beta nucleotidyltransferase" evidence="8">
    <location>
        <begin position="10"/>
        <end position="98"/>
    </location>
</feature>
<dbReference type="InterPro" id="IPR052038">
    <property type="entry name" value="Type-VII_TA_antitoxin"/>
</dbReference>
<comment type="cofactor">
    <cofactor evidence="1">
        <name>Mg(2+)</name>
        <dbReference type="ChEBI" id="CHEBI:18420"/>
    </cofactor>
</comment>
<organism evidence="9 10">
    <name type="scientific">Pontibacter diazotrophicus</name>
    <dbReference type="NCBI Taxonomy" id="1400979"/>
    <lineage>
        <taxon>Bacteria</taxon>
        <taxon>Pseudomonadati</taxon>
        <taxon>Bacteroidota</taxon>
        <taxon>Cytophagia</taxon>
        <taxon>Cytophagales</taxon>
        <taxon>Hymenobacteraceae</taxon>
        <taxon>Pontibacter</taxon>
    </lineage>
</organism>
<sequence length="99" mass="11658">MNLIDSNFDKLVDLCKKHKVAKLFAFGSIVSDKFNKDSDIDLVVDFEDVDLYDYADNYFNLKFSLEDLFKREVDLLEEKAISNPYFRKSIDEKKKLIYG</sequence>
<keyword evidence="10" id="KW-1185">Reference proteome</keyword>
<keyword evidence="3" id="KW-0548">Nucleotidyltransferase</keyword>
<dbReference type="InterPro" id="IPR043519">
    <property type="entry name" value="NT_sf"/>
</dbReference>
<reference evidence="10" key="1">
    <citation type="submission" date="2018-08" db="EMBL/GenBank/DDBJ databases">
        <authorList>
            <person name="Liu Z.-W."/>
            <person name="Du Z.-J."/>
        </authorList>
    </citation>
    <scope>NUCLEOTIDE SEQUENCE [LARGE SCALE GENOMIC DNA]</scope>
    <source>
        <strain evidence="10">H4X</strain>
    </source>
</reference>
<evidence type="ECO:0000259" key="8">
    <source>
        <dbReference type="Pfam" id="PF18765"/>
    </source>
</evidence>
<keyword evidence="5" id="KW-0547">Nucleotide-binding</keyword>
<dbReference type="PANTHER" id="PTHR33571:SF12">
    <property type="entry name" value="BSL3053 PROTEIN"/>
    <property type="match status" value="1"/>
</dbReference>
<keyword evidence="2 9" id="KW-0808">Transferase</keyword>
<dbReference type="RefSeq" id="WP_115566313.1">
    <property type="nucleotide sequence ID" value="NZ_QRGR01000015.1"/>
</dbReference>
<dbReference type="EMBL" id="QRGR01000015">
    <property type="protein sequence ID" value="RDV14356.1"/>
    <property type="molecule type" value="Genomic_DNA"/>
</dbReference>
<dbReference type="GO" id="GO:0046872">
    <property type="term" value="F:metal ion binding"/>
    <property type="evidence" value="ECO:0007669"/>
    <property type="project" value="UniProtKB-KW"/>
</dbReference>
<evidence type="ECO:0000256" key="2">
    <source>
        <dbReference type="ARBA" id="ARBA00022679"/>
    </source>
</evidence>
<dbReference type="InterPro" id="IPR041633">
    <property type="entry name" value="Polbeta"/>
</dbReference>